<evidence type="ECO:0000313" key="3">
    <source>
        <dbReference type="Proteomes" id="UP000606900"/>
    </source>
</evidence>
<keyword evidence="1" id="KW-0812">Transmembrane</keyword>
<dbReference type="RefSeq" id="WP_276699281.1">
    <property type="nucleotide sequence ID" value="NZ_JADIIL010000026.1"/>
</dbReference>
<name>A0A843AJA9_METFO</name>
<evidence type="ECO:0000313" key="2">
    <source>
        <dbReference type="EMBL" id="MBF4475267.1"/>
    </source>
</evidence>
<keyword evidence="1" id="KW-1133">Transmembrane helix</keyword>
<dbReference type="Proteomes" id="UP000606900">
    <property type="component" value="Unassembled WGS sequence"/>
</dbReference>
<feature type="transmembrane region" description="Helical" evidence="1">
    <location>
        <begin position="6"/>
        <end position="29"/>
    </location>
</feature>
<dbReference type="EMBL" id="JADIIL010000026">
    <property type="protein sequence ID" value="MBF4475267.1"/>
    <property type="molecule type" value="Genomic_DNA"/>
</dbReference>
<dbReference type="AlphaFoldDB" id="A0A843AJA9"/>
<dbReference type="InterPro" id="IPR029044">
    <property type="entry name" value="Nucleotide-diphossugar_trans"/>
</dbReference>
<evidence type="ECO:0000256" key="1">
    <source>
        <dbReference type="SAM" id="Phobius"/>
    </source>
</evidence>
<protein>
    <submittedName>
        <fullName evidence="2">Uncharacterized protein</fullName>
    </submittedName>
</protein>
<proteinExistence type="predicted"/>
<accession>A0A843AJA9</accession>
<dbReference type="SUPFAM" id="SSF53448">
    <property type="entry name" value="Nucleotide-diphospho-sugar transferases"/>
    <property type="match status" value="1"/>
</dbReference>
<organism evidence="2 3">
    <name type="scientific">Methanobacterium formicicum</name>
    <dbReference type="NCBI Taxonomy" id="2162"/>
    <lineage>
        <taxon>Archaea</taxon>
        <taxon>Methanobacteriati</taxon>
        <taxon>Methanobacteriota</taxon>
        <taxon>Methanomada group</taxon>
        <taxon>Methanobacteria</taxon>
        <taxon>Methanobacteriales</taxon>
        <taxon>Methanobacteriaceae</taxon>
        <taxon>Methanobacterium</taxon>
    </lineage>
</organism>
<keyword evidence="1" id="KW-0472">Membrane</keyword>
<comment type="caution">
    <text evidence="2">The sequence shown here is derived from an EMBL/GenBank/DDBJ whole genome shotgun (WGS) entry which is preliminary data.</text>
</comment>
<sequence>MQDPSWVVILVWGTWLLLTIIIDGVPIPFKLYFSKKTRRKVDNGVEDDALPKVSVVVPAHNEEGTIGICWNHW</sequence>
<gene>
    <name evidence="2" type="ORF">ISP06_07345</name>
</gene>
<reference evidence="2" key="1">
    <citation type="submission" date="2020-10" db="EMBL/GenBank/DDBJ databases">
        <title>Dehalococcoides mccartyi of a TCE/Cr reducing biochatode.</title>
        <authorList>
            <person name="Matturro B."/>
        </authorList>
    </citation>
    <scope>NUCLEOTIDE SEQUENCE</scope>
    <source>
        <strain evidence="2">Bin2</strain>
    </source>
</reference>